<evidence type="ECO:0000256" key="4">
    <source>
        <dbReference type="PROSITE-ProRule" id="PRU10055"/>
    </source>
</evidence>
<dbReference type="FunFam" id="3.20.20.80:FF:000004">
    <property type="entry name" value="Beta-glucosidase 6-phospho-beta-glucosidase"/>
    <property type="match status" value="1"/>
</dbReference>
<dbReference type="OrthoDB" id="2339329at2"/>
<dbReference type="PANTHER" id="PTHR10353">
    <property type="entry name" value="GLYCOSYL HYDROLASE"/>
    <property type="match status" value="1"/>
</dbReference>
<evidence type="ECO:0000256" key="2">
    <source>
        <dbReference type="ARBA" id="ARBA00022801"/>
    </source>
</evidence>
<sequence length="474" mass="55137">MEGTKTNFPKNFLWGASSSAFQIEGGWAEGGKGITVADVNSFKRSEIQADSKVASDFYHHWEEDIRLMKEMGMQIYRFSISWARIIPDGDGEVNQAGIDFYHKIIDCLLEQGIQPFITLYHFDLPYALVKKYNGWESRECVMAFERYASVCLKAFGDKVTYWQVHNEQNLMVRVNERVNITADDAWEADRQRAQMDYHMFLAHALAVKACHSIIPDGNIGPAVSSTCTYPESNKPEDVWAARMNDWFKTDYCLDMHYYGRYPGYYMRYLEERKIVPVMEPEDEEILKDAKMDFIALNYYRTLCVRYLPTDEGHPAGERAFPINEVDFDQYGYFHHIKNEHLASSEYGAQIDPLGLRTVLNSYYQKYHLPLIVTENGLGAADTLTEDGKVHDEYRISYLREHIKAISQAIEDGVSVMGYSPWSFMDLLSSHEGFRKRYGFVYVNRDDHDLKDMSRIKKDSYFWYKRVIETNGDEL</sequence>
<dbReference type="AlphaFoldDB" id="A0A084JL12"/>
<dbReference type="STRING" id="29354.IO98_13185"/>
<dbReference type="EMBL" id="JPME01000015">
    <property type="protein sequence ID" value="KEZ89646.1"/>
    <property type="molecule type" value="Genomic_DNA"/>
</dbReference>
<dbReference type="GO" id="GO:0016052">
    <property type="term" value="P:carbohydrate catabolic process"/>
    <property type="evidence" value="ECO:0007669"/>
    <property type="project" value="TreeGrafter"/>
</dbReference>
<dbReference type="Proteomes" id="UP000028525">
    <property type="component" value="Unassembled WGS sequence"/>
</dbReference>
<dbReference type="PROSITE" id="PS00653">
    <property type="entry name" value="GLYCOSYL_HYDROL_F1_2"/>
    <property type="match status" value="1"/>
</dbReference>
<keyword evidence="3 6" id="KW-0326">Glycosidase</keyword>
<organism evidence="7 8">
    <name type="scientific">Lacrimispora celerecrescens</name>
    <dbReference type="NCBI Taxonomy" id="29354"/>
    <lineage>
        <taxon>Bacteria</taxon>
        <taxon>Bacillati</taxon>
        <taxon>Bacillota</taxon>
        <taxon>Clostridia</taxon>
        <taxon>Lachnospirales</taxon>
        <taxon>Lachnospiraceae</taxon>
        <taxon>Lacrimispora</taxon>
    </lineage>
</organism>
<keyword evidence="2 6" id="KW-0378">Hydrolase</keyword>
<name>A0A084JL12_9FIRM</name>
<gene>
    <name evidence="7" type="ORF">IO98_13185</name>
</gene>
<dbReference type="InterPro" id="IPR001360">
    <property type="entry name" value="Glyco_hydro_1"/>
</dbReference>
<dbReference type="Pfam" id="PF00232">
    <property type="entry name" value="Glyco_hydro_1"/>
    <property type="match status" value="1"/>
</dbReference>
<protein>
    <submittedName>
        <fullName evidence="7">6-phospho-beta-glucosidase</fullName>
    </submittedName>
</protein>
<dbReference type="PANTHER" id="PTHR10353:SF136">
    <property type="entry name" value="ARYL-PHOSPHO-BETA-D-GLUCOSIDASE BGLC"/>
    <property type="match status" value="1"/>
</dbReference>
<dbReference type="GO" id="GO:0008422">
    <property type="term" value="F:beta-glucosidase activity"/>
    <property type="evidence" value="ECO:0007669"/>
    <property type="project" value="TreeGrafter"/>
</dbReference>
<dbReference type="InterPro" id="IPR018120">
    <property type="entry name" value="Glyco_hydro_1_AS"/>
</dbReference>
<reference evidence="7 8" key="1">
    <citation type="submission" date="2014-07" db="EMBL/GenBank/DDBJ databases">
        <title>Draft genome of Clostridium celerecrescens 152B isolated from sediments associated with methane hydrate from Krishna Godavari basin.</title>
        <authorList>
            <person name="Honkalas V.S."/>
            <person name="Dabir A.P."/>
            <person name="Arora P."/>
            <person name="Dhakephalkar P.K."/>
        </authorList>
    </citation>
    <scope>NUCLEOTIDE SEQUENCE [LARGE SCALE GENOMIC DNA]</scope>
    <source>
        <strain evidence="7 8">152B</strain>
    </source>
</reference>
<dbReference type="SUPFAM" id="SSF51445">
    <property type="entry name" value="(Trans)glycosidases"/>
    <property type="match status" value="1"/>
</dbReference>
<comment type="similarity">
    <text evidence="1 5">Belongs to the glycosyl hydrolase 1 family.</text>
</comment>
<dbReference type="Gene3D" id="3.20.20.80">
    <property type="entry name" value="Glycosidases"/>
    <property type="match status" value="1"/>
</dbReference>
<evidence type="ECO:0000256" key="5">
    <source>
        <dbReference type="RuleBase" id="RU003690"/>
    </source>
</evidence>
<dbReference type="InterPro" id="IPR033132">
    <property type="entry name" value="GH_1_N_CS"/>
</dbReference>
<evidence type="ECO:0000256" key="3">
    <source>
        <dbReference type="ARBA" id="ARBA00023295"/>
    </source>
</evidence>
<evidence type="ECO:0000256" key="1">
    <source>
        <dbReference type="ARBA" id="ARBA00010838"/>
    </source>
</evidence>
<keyword evidence="8" id="KW-1185">Reference proteome</keyword>
<dbReference type="PROSITE" id="PS00572">
    <property type="entry name" value="GLYCOSYL_HYDROL_F1_1"/>
    <property type="match status" value="1"/>
</dbReference>
<comment type="caution">
    <text evidence="7">The sequence shown here is derived from an EMBL/GenBank/DDBJ whole genome shotgun (WGS) entry which is preliminary data.</text>
</comment>
<dbReference type="GO" id="GO:0005829">
    <property type="term" value="C:cytosol"/>
    <property type="evidence" value="ECO:0007669"/>
    <property type="project" value="TreeGrafter"/>
</dbReference>
<accession>A0A084JL12</accession>
<evidence type="ECO:0000256" key="6">
    <source>
        <dbReference type="RuleBase" id="RU004468"/>
    </source>
</evidence>
<proteinExistence type="inferred from homology"/>
<dbReference type="RefSeq" id="WP_038281659.1">
    <property type="nucleotide sequence ID" value="NZ_JPME01000015.1"/>
</dbReference>
<feature type="active site" description="Nucleophile" evidence="4">
    <location>
        <position position="374"/>
    </location>
</feature>
<dbReference type="PRINTS" id="PR00131">
    <property type="entry name" value="GLHYDRLASE1"/>
</dbReference>
<dbReference type="InterPro" id="IPR017853">
    <property type="entry name" value="GH"/>
</dbReference>
<evidence type="ECO:0000313" key="7">
    <source>
        <dbReference type="EMBL" id="KEZ89646.1"/>
    </source>
</evidence>
<evidence type="ECO:0000313" key="8">
    <source>
        <dbReference type="Proteomes" id="UP000028525"/>
    </source>
</evidence>